<dbReference type="Proteomes" id="UP001178508">
    <property type="component" value="Chromosome 18"/>
</dbReference>
<feature type="compositionally biased region" description="Polar residues" evidence="1">
    <location>
        <begin position="21"/>
        <end position="35"/>
    </location>
</feature>
<organism evidence="2 3">
    <name type="scientific">Xyrichtys novacula</name>
    <name type="common">Pearly razorfish</name>
    <name type="synonym">Hemipteronotus novacula</name>
    <dbReference type="NCBI Taxonomy" id="13765"/>
    <lineage>
        <taxon>Eukaryota</taxon>
        <taxon>Metazoa</taxon>
        <taxon>Chordata</taxon>
        <taxon>Craniata</taxon>
        <taxon>Vertebrata</taxon>
        <taxon>Euteleostomi</taxon>
        <taxon>Actinopterygii</taxon>
        <taxon>Neopterygii</taxon>
        <taxon>Teleostei</taxon>
        <taxon>Neoteleostei</taxon>
        <taxon>Acanthomorphata</taxon>
        <taxon>Eupercaria</taxon>
        <taxon>Labriformes</taxon>
        <taxon>Labridae</taxon>
        <taxon>Xyrichtys</taxon>
    </lineage>
</organism>
<name>A0AAV1H3P3_XYRNO</name>
<evidence type="ECO:0000256" key="1">
    <source>
        <dbReference type="SAM" id="MobiDB-lite"/>
    </source>
</evidence>
<keyword evidence="3" id="KW-1185">Reference proteome</keyword>
<dbReference type="AlphaFoldDB" id="A0AAV1H3P3"/>
<evidence type="ECO:0000313" key="3">
    <source>
        <dbReference type="Proteomes" id="UP001178508"/>
    </source>
</evidence>
<accession>A0AAV1H3P3</accession>
<feature type="region of interest" description="Disordered" evidence="1">
    <location>
        <begin position="62"/>
        <end position="85"/>
    </location>
</feature>
<gene>
    <name evidence="2" type="ORF">XNOV1_A039770</name>
</gene>
<feature type="region of interest" description="Disordered" evidence="1">
    <location>
        <begin position="1"/>
        <end position="41"/>
    </location>
</feature>
<feature type="compositionally biased region" description="Polar residues" evidence="1">
    <location>
        <begin position="62"/>
        <end position="77"/>
    </location>
</feature>
<proteinExistence type="predicted"/>
<sequence length="85" mass="9124">MDCFLKRKAPQEPNFIDNKTEPQPTTSLELSSACSDSAPKGAKLKRTMDKLDIMDDASHLCTPSSSTKGARSVTDCSFPSAGLTD</sequence>
<reference evidence="2" key="1">
    <citation type="submission" date="2023-08" db="EMBL/GenBank/DDBJ databases">
        <authorList>
            <person name="Alioto T."/>
            <person name="Alioto T."/>
            <person name="Gomez Garrido J."/>
        </authorList>
    </citation>
    <scope>NUCLEOTIDE SEQUENCE</scope>
</reference>
<dbReference type="EMBL" id="OY660881">
    <property type="protein sequence ID" value="CAJ1079924.1"/>
    <property type="molecule type" value="Genomic_DNA"/>
</dbReference>
<protein>
    <submittedName>
        <fullName evidence="2">Uncharacterized protein</fullName>
    </submittedName>
</protein>
<evidence type="ECO:0000313" key="2">
    <source>
        <dbReference type="EMBL" id="CAJ1079924.1"/>
    </source>
</evidence>